<keyword evidence="4" id="KW-1185">Reference proteome</keyword>
<feature type="transmembrane region" description="Helical" evidence="1">
    <location>
        <begin position="41"/>
        <end position="61"/>
    </location>
</feature>
<keyword evidence="1" id="KW-0472">Membrane</keyword>
<evidence type="ECO:0000259" key="2">
    <source>
        <dbReference type="Pfam" id="PF13968"/>
    </source>
</evidence>
<dbReference type="PANTHER" id="PTHR31325">
    <property type="entry name" value="OS01G0798800 PROTEIN-RELATED"/>
    <property type="match status" value="1"/>
</dbReference>
<evidence type="ECO:0000313" key="4">
    <source>
        <dbReference type="Proteomes" id="UP000325577"/>
    </source>
</evidence>
<dbReference type="Proteomes" id="UP000325577">
    <property type="component" value="Linkage Group LG3"/>
</dbReference>
<keyword evidence="1" id="KW-1133">Transmembrane helix</keyword>
<evidence type="ECO:0000256" key="1">
    <source>
        <dbReference type="SAM" id="Phobius"/>
    </source>
</evidence>
<protein>
    <recommendedName>
        <fullName evidence="2">DUF4220 domain-containing protein</fullName>
    </recommendedName>
</protein>
<keyword evidence="1" id="KW-0812">Transmembrane</keyword>
<dbReference type="InterPro" id="IPR025315">
    <property type="entry name" value="DUF4220"/>
</dbReference>
<accession>A0A5J5A5L7</accession>
<feature type="transmembrane region" description="Helical" evidence="1">
    <location>
        <begin position="12"/>
        <end position="29"/>
    </location>
</feature>
<feature type="transmembrane region" description="Helical" evidence="1">
    <location>
        <begin position="254"/>
        <end position="274"/>
    </location>
</feature>
<sequence length="692" mass="79822">MAWIMKLWNVEVFVLGSLAFQIILATVGNKRKYKSGLGIRFIIWFAYSMADWTATIALGKLSQIATQENSSNIYPNDVLKALWAAVLLLHLGGPDTITAYASQDADLWYRHLLGLLVHLAMVIYILVNCSTGYWVSIVLLLSGIIKYGERTWALSYRNNENTKTSMISYNDRHFLSFQTQMEEATFIMKSYDMFQCYKHYIADYVSTITEYEISIIQEYSGDSKKLFELMEFELEFMYDVLYTKIPIICTRTGAIFRALSFIFTVTGLVGFSIAPKDHYANVDVVSTYLLLVGAVFLEVYAVTLLIYSNWGILWMIKHCENGIVGQVLPSLAKKSVDHWKRWSNSVAQFDLLEFCFYEEDLSRGRTTMRSRLLNLFSRAKLFQNINKYQCLKYENNLSEFRRMMLQELQATIGQLDSTLSGTPSFWQTIQRLRSTEWPNKLSLVPDFLKTKIDVLATTGREIGKLVLKIAANFTMKGDVALQRYDCESDLRSSINKDFDESIIIWHIATYICYYDAGILIPDPDDQSRKETSKLVSEYMMYLLVFYPNLIRVRAANFIFDQICSELTDIIHVEADNGPETSQSRQDRLCNTLLNGKYDDWLPSKPTLKDSIDLASILKAKYPTKVWKIINGVWMEKLMYAANQCQVDHHAQLLRKGGELLTLVWVLICHSSLSEKRNKMQQQLDQYLEHGQH</sequence>
<evidence type="ECO:0000313" key="3">
    <source>
        <dbReference type="EMBL" id="KAA8525286.1"/>
    </source>
</evidence>
<feature type="transmembrane region" description="Helical" evidence="1">
    <location>
        <begin position="81"/>
        <end position="100"/>
    </location>
</feature>
<feature type="domain" description="DUF4220" evidence="2">
    <location>
        <begin position="44"/>
        <end position="353"/>
    </location>
</feature>
<dbReference type="AlphaFoldDB" id="A0A5J5A5L7"/>
<dbReference type="Pfam" id="PF04578">
    <property type="entry name" value="DUF594"/>
    <property type="match status" value="1"/>
</dbReference>
<organism evidence="3 4">
    <name type="scientific">Nyssa sinensis</name>
    <dbReference type="NCBI Taxonomy" id="561372"/>
    <lineage>
        <taxon>Eukaryota</taxon>
        <taxon>Viridiplantae</taxon>
        <taxon>Streptophyta</taxon>
        <taxon>Embryophyta</taxon>
        <taxon>Tracheophyta</taxon>
        <taxon>Spermatophyta</taxon>
        <taxon>Magnoliopsida</taxon>
        <taxon>eudicotyledons</taxon>
        <taxon>Gunneridae</taxon>
        <taxon>Pentapetalae</taxon>
        <taxon>asterids</taxon>
        <taxon>Cornales</taxon>
        <taxon>Nyssaceae</taxon>
        <taxon>Nyssa</taxon>
    </lineage>
</organism>
<dbReference type="Pfam" id="PF13968">
    <property type="entry name" value="DUF4220"/>
    <property type="match status" value="1"/>
</dbReference>
<feature type="transmembrane region" description="Helical" evidence="1">
    <location>
        <begin position="132"/>
        <end position="148"/>
    </location>
</feature>
<gene>
    <name evidence="3" type="ORF">F0562_007141</name>
</gene>
<feature type="transmembrane region" description="Helical" evidence="1">
    <location>
        <begin position="286"/>
        <end position="307"/>
    </location>
</feature>
<dbReference type="OrthoDB" id="1689146at2759"/>
<dbReference type="InterPro" id="IPR007658">
    <property type="entry name" value="DUF594"/>
</dbReference>
<dbReference type="EMBL" id="CM018046">
    <property type="protein sequence ID" value="KAA8525286.1"/>
    <property type="molecule type" value="Genomic_DNA"/>
</dbReference>
<proteinExistence type="predicted"/>
<name>A0A5J5A5L7_9ASTE</name>
<reference evidence="3 4" key="1">
    <citation type="submission" date="2019-09" db="EMBL/GenBank/DDBJ databases">
        <title>A chromosome-level genome assembly of the Chinese tupelo Nyssa sinensis.</title>
        <authorList>
            <person name="Yang X."/>
            <person name="Kang M."/>
            <person name="Yang Y."/>
            <person name="Xiong H."/>
            <person name="Wang M."/>
            <person name="Zhang Z."/>
            <person name="Wang Z."/>
            <person name="Wu H."/>
            <person name="Ma T."/>
            <person name="Liu J."/>
            <person name="Xi Z."/>
        </authorList>
    </citation>
    <scope>NUCLEOTIDE SEQUENCE [LARGE SCALE GENOMIC DNA]</scope>
    <source>
        <strain evidence="3">J267</strain>
        <tissue evidence="3">Leaf</tissue>
    </source>
</reference>